<dbReference type="Pfam" id="PF05055">
    <property type="entry name" value="DUF677"/>
    <property type="match status" value="1"/>
</dbReference>
<gene>
    <name evidence="9" type="primary">LOC108830959</name>
</gene>
<reference evidence="9" key="2">
    <citation type="submission" date="2025-08" db="UniProtKB">
        <authorList>
            <consortium name="RefSeq"/>
        </authorList>
    </citation>
    <scope>IDENTIFICATION</scope>
    <source>
        <tissue evidence="9">Leaf</tissue>
    </source>
</reference>
<dbReference type="GO" id="GO:0016020">
    <property type="term" value="C:membrane"/>
    <property type="evidence" value="ECO:0007669"/>
    <property type="project" value="UniProtKB-SubCell"/>
</dbReference>
<keyword evidence="4 6" id="KW-1133">Transmembrane helix</keyword>
<accession>A0A6J0LL02</accession>
<keyword evidence="3 6" id="KW-0812">Transmembrane</keyword>
<evidence type="ECO:0000313" key="9">
    <source>
        <dbReference type="RefSeq" id="XP_018460026.2"/>
    </source>
</evidence>
<reference evidence="8" key="1">
    <citation type="journal article" date="2019" name="Database">
        <title>The radish genome database (RadishGD): an integrated information resource for radish genomics.</title>
        <authorList>
            <person name="Yu H.J."/>
            <person name="Baek S."/>
            <person name="Lee Y.J."/>
            <person name="Cho A."/>
            <person name="Mun J.H."/>
        </authorList>
    </citation>
    <scope>NUCLEOTIDE SEQUENCE [LARGE SCALE GENOMIC DNA]</scope>
    <source>
        <strain evidence="8">cv. WK10039</strain>
    </source>
</reference>
<feature type="signal peptide" evidence="7">
    <location>
        <begin position="1"/>
        <end position="17"/>
    </location>
</feature>
<keyword evidence="5 6" id="KW-0472">Membrane</keyword>
<evidence type="ECO:0000256" key="6">
    <source>
        <dbReference type="SAM" id="Phobius"/>
    </source>
</evidence>
<evidence type="ECO:0000256" key="4">
    <source>
        <dbReference type="ARBA" id="ARBA00022989"/>
    </source>
</evidence>
<dbReference type="AlphaFoldDB" id="A0A6J0LL02"/>
<keyword evidence="7" id="KW-0732">Signal</keyword>
<comment type="subcellular location">
    <subcellularLocation>
        <location evidence="1">Membrane</location>
    </subcellularLocation>
</comment>
<keyword evidence="8" id="KW-1185">Reference proteome</keyword>
<protein>
    <submittedName>
        <fullName evidence="9">UPF0496 protein At5g66670</fullName>
    </submittedName>
</protein>
<evidence type="ECO:0000256" key="1">
    <source>
        <dbReference type="ARBA" id="ARBA00004370"/>
    </source>
</evidence>
<organism evidence="8 9">
    <name type="scientific">Raphanus sativus</name>
    <name type="common">Radish</name>
    <name type="synonym">Raphanus raphanistrum var. sativus</name>
    <dbReference type="NCBI Taxonomy" id="3726"/>
    <lineage>
        <taxon>Eukaryota</taxon>
        <taxon>Viridiplantae</taxon>
        <taxon>Streptophyta</taxon>
        <taxon>Embryophyta</taxon>
        <taxon>Tracheophyta</taxon>
        <taxon>Spermatophyta</taxon>
        <taxon>Magnoliopsida</taxon>
        <taxon>eudicotyledons</taxon>
        <taxon>Gunneridae</taxon>
        <taxon>Pentapetalae</taxon>
        <taxon>rosids</taxon>
        <taxon>malvids</taxon>
        <taxon>Brassicales</taxon>
        <taxon>Brassicaceae</taxon>
        <taxon>Brassiceae</taxon>
        <taxon>Raphanus</taxon>
    </lineage>
</organism>
<evidence type="ECO:0000256" key="2">
    <source>
        <dbReference type="ARBA" id="ARBA00009074"/>
    </source>
</evidence>
<proteinExistence type="inferred from homology"/>
<dbReference type="Proteomes" id="UP000504610">
    <property type="component" value="Chromosome 9"/>
</dbReference>
<feature type="transmembrane region" description="Helical" evidence="6">
    <location>
        <begin position="240"/>
        <end position="259"/>
    </location>
</feature>
<dbReference type="KEGG" id="rsz:108830959"/>
<dbReference type="RefSeq" id="XP_018460026.2">
    <property type="nucleotide sequence ID" value="XM_018604524.2"/>
</dbReference>
<dbReference type="PANTHER" id="PTHR31113">
    <property type="entry name" value="UPF0496 PROTEIN 3-RELATED"/>
    <property type="match status" value="1"/>
</dbReference>
<evidence type="ECO:0000256" key="7">
    <source>
        <dbReference type="SAM" id="SignalP"/>
    </source>
</evidence>
<feature type="chain" id="PRO_5040740141" evidence="7">
    <location>
        <begin position="18"/>
        <end position="374"/>
    </location>
</feature>
<dbReference type="OrthoDB" id="1086152at2759"/>
<evidence type="ECO:0000313" key="8">
    <source>
        <dbReference type="Proteomes" id="UP000504610"/>
    </source>
</evidence>
<dbReference type="GeneID" id="108830959"/>
<dbReference type="PANTHER" id="PTHR31113:SF30">
    <property type="entry name" value="(RAPE) HYPOTHETICAL PROTEIN"/>
    <property type="match status" value="1"/>
</dbReference>
<evidence type="ECO:0000256" key="5">
    <source>
        <dbReference type="ARBA" id="ARBA00023136"/>
    </source>
</evidence>
<evidence type="ECO:0000256" key="3">
    <source>
        <dbReference type="ARBA" id="ARBA00022692"/>
    </source>
</evidence>
<comment type="similarity">
    <text evidence="2">Belongs to the UPF0496 family.</text>
</comment>
<dbReference type="InterPro" id="IPR007749">
    <property type="entry name" value="DUF677"/>
</dbReference>
<sequence>MAAVGLVSLLLSKYSSSDKNGTNEPNLNSYTTTCEQRFNKLKSELAAGGKTENYSLNSVKLLCGLLVEMNQNLAKSIIGSKGILKNEELRSLVDLYYESSTKTLDLFNTVEKCTKKAKLSFLIIQTAIKQFENESMDTDFGGNLKKKKKYVETLEELNKVKAMGDPFGDEYKNQLKSVRAEQLMLLEKIHELVVKIDKKKRKLKRRRRLVAIVYTAAALTFGAVETCVCIAFVPPLAVNSAVAAVTGLNYMIGTGGVLVNEVMKNREKDLDRQKDVVNRMEGNTNVNIQGTNTIHSLVEKLIMSLSLILGSVDLAVVNREEEAVKLVMEEIVSEVAGFAKVIKEVDEAVATCSTCVASGKLEVSKSMSSKGKKK</sequence>
<name>A0A6J0LL02_RAPSA</name>
<feature type="transmembrane region" description="Helical" evidence="6">
    <location>
        <begin position="209"/>
        <end position="234"/>
    </location>
</feature>